<organism evidence="2 3">
    <name type="scientific">Morella rubra</name>
    <name type="common">Chinese bayberry</name>
    <dbReference type="NCBI Taxonomy" id="262757"/>
    <lineage>
        <taxon>Eukaryota</taxon>
        <taxon>Viridiplantae</taxon>
        <taxon>Streptophyta</taxon>
        <taxon>Embryophyta</taxon>
        <taxon>Tracheophyta</taxon>
        <taxon>Spermatophyta</taxon>
        <taxon>Magnoliopsida</taxon>
        <taxon>eudicotyledons</taxon>
        <taxon>Gunneridae</taxon>
        <taxon>Pentapetalae</taxon>
        <taxon>rosids</taxon>
        <taxon>fabids</taxon>
        <taxon>Fagales</taxon>
        <taxon>Myricaceae</taxon>
        <taxon>Morella</taxon>
    </lineage>
</organism>
<gene>
    <name evidence="2" type="ORF">CJ030_MR2G019261</name>
</gene>
<evidence type="ECO:0000313" key="2">
    <source>
        <dbReference type="EMBL" id="KAB1224260.1"/>
    </source>
</evidence>
<name>A0A6A1WN75_9ROSI</name>
<dbReference type="AlphaFoldDB" id="A0A6A1WN75"/>
<dbReference type="Proteomes" id="UP000516437">
    <property type="component" value="Chromosome 2"/>
</dbReference>
<feature type="coiled-coil region" evidence="1">
    <location>
        <begin position="19"/>
        <end position="122"/>
    </location>
</feature>
<comment type="caution">
    <text evidence="2">The sequence shown here is derived from an EMBL/GenBank/DDBJ whole genome shotgun (WGS) entry which is preliminary data.</text>
</comment>
<reference evidence="2 3" key="1">
    <citation type="journal article" date="2019" name="Plant Biotechnol. J.">
        <title>The red bayberry genome and genetic basis of sex determination.</title>
        <authorList>
            <person name="Jia H.M."/>
            <person name="Jia H.J."/>
            <person name="Cai Q.L."/>
            <person name="Wang Y."/>
            <person name="Zhao H.B."/>
            <person name="Yang W.F."/>
            <person name="Wang G.Y."/>
            <person name="Li Y.H."/>
            <person name="Zhan D.L."/>
            <person name="Shen Y.T."/>
            <person name="Niu Q.F."/>
            <person name="Chang L."/>
            <person name="Qiu J."/>
            <person name="Zhao L."/>
            <person name="Xie H.B."/>
            <person name="Fu W.Y."/>
            <person name="Jin J."/>
            <person name="Li X.W."/>
            <person name="Jiao Y."/>
            <person name="Zhou C.C."/>
            <person name="Tu T."/>
            <person name="Chai C.Y."/>
            <person name="Gao J.L."/>
            <person name="Fan L.J."/>
            <person name="van de Weg E."/>
            <person name="Wang J.Y."/>
            <person name="Gao Z.S."/>
        </authorList>
    </citation>
    <scope>NUCLEOTIDE SEQUENCE [LARGE SCALE GENOMIC DNA]</scope>
    <source>
        <tissue evidence="2">Leaves</tissue>
    </source>
</reference>
<dbReference type="EMBL" id="RXIC02000020">
    <property type="protein sequence ID" value="KAB1224260.1"/>
    <property type="molecule type" value="Genomic_DNA"/>
</dbReference>
<evidence type="ECO:0000256" key="1">
    <source>
        <dbReference type="SAM" id="Coils"/>
    </source>
</evidence>
<sequence length="122" mass="14948">MRGLDHSVRSVGSSSSVSFVDLSWKLEEARLQIEEMRARQLEYEALLVKRSNMEQTMRKHLQMMEEQHRKKDEELMHMMAEQQRKKDKEHRKMMEEQQRTLVEQQEQRMQLMVEQMREQLVE</sequence>
<protein>
    <submittedName>
        <fullName evidence="2">Uncharacterized protein</fullName>
    </submittedName>
</protein>
<accession>A0A6A1WN75</accession>
<evidence type="ECO:0000313" key="3">
    <source>
        <dbReference type="Proteomes" id="UP000516437"/>
    </source>
</evidence>
<keyword evidence="3" id="KW-1185">Reference proteome</keyword>
<proteinExistence type="predicted"/>
<keyword evidence="1" id="KW-0175">Coiled coil</keyword>